<sequence>MAANLDPNAPAYVPYYRLVAPLPPSDQFFSSNSQPCCYSVFSPYQSYSYPVAPPPDIYRCLSPQSLFSCRPPHYEPATNFGTTLSPSGEVDVSEKPKNDLPVPRGKKWMRKCRRDAFGKGMRRTADLEFIGSKNKTTTVMIKNLPNKFTDEVLLKILDEHCSKENRKLDQTASGLGDGASEFDFLYLPIDFETGSNKGYAFVNFTSATGAWRLHNYLHNYSWKSHGSFKVCQVTCARIQGLAALLKHFRNSIFVCQSDEFLPVYFDPPRSGCHHFEGTRIGKRLPPLNTIDGF</sequence>
<dbReference type="EMBL" id="CP136890">
    <property type="protein sequence ID" value="WOK95164.1"/>
    <property type="molecule type" value="Genomic_DNA"/>
</dbReference>
<dbReference type="GO" id="GO:0003676">
    <property type="term" value="F:nucleic acid binding"/>
    <property type="evidence" value="ECO:0007669"/>
    <property type="project" value="InterPro"/>
</dbReference>
<dbReference type="InterPro" id="IPR035979">
    <property type="entry name" value="RBD_domain_sf"/>
</dbReference>
<gene>
    <name evidence="3" type="ORF">Cni_G03871</name>
</gene>
<dbReference type="InterPro" id="IPR012677">
    <property type="entry name" value="Nucleotide-bd_a/b_plait_sf"/>
</dbReference>
<dbReference type="InterPro" id="IPR007201">
    <property type="entry name" value="Mei2-like_Rrm_C"/>
</dbReference>
<feature type="domain" description="Mei2-like C-terminal RNA recognition motif" evidence="2">
    <location>
        <begin position="137"/>
        <end position="249"/>
    </location>
</feature>
<evidence type="ECO:0000313" key="4">
    <source>
        <dbReference type="Proteomes" id="UP001327560"/>
    </source>
</evidence>
<name>A0AAQ3JS09_9LILI</name>
<protein>
    <submittedName>
        <fullName evidence="3">Protein MEI2-like 2</fullName>
    </submittedName>
</protein>
<dbReference type="Proteomes" id="UP001327560">
    <property type="component" value="Chromosome 1"/>
</dbReference>
<keyword evidence="4" id="KW-1185">Reference proteome</keyword>
<organism evidence="3 4">
    <name type="scientific">Canna indica</name>
    <name type="common">Indian-shot</name>
    <dbReference type="NCBI Taxonomy" id="4628"/>
    <lineage>
        <taxon>Eukaryota</taxon>
        <taxon>Viridiplantae</taxon>
        <taxon>Streptophyta</taxon>
        <taxon>Embryophyta</taxon>
        <taxon>Tracheophyta</taxon>
        <taxon>Spermatophyta</taxon>
        <taxon>Magnoliopsida</taxon>
        <taxon>Liliopsida</taxon>
        <taxon>Zingiberales</taxon>
        <taxon>Cannaceae</taxon>
        <taxon>Canna</taxon>
    </lineage>
</organism>
<dbReference type="Gene3D" id="3.30.70.330">
    <property type="match status" value="1"/>
</dbReference>
<dbReference type="SUPFAM" id="SSF54928">
    <property type="entry name" value="RNA-binding domain, RBD"/>
    <property type="match status" value="1"/>
</dbReference>
<evidence type="ECO:0000259" key="2">
    <source>
        <dbReference type="Pfam" id="PF04059"/>
    </source>
</evidence>
<evidence type="ECO:0000313" key="3">
    <source>
        <dbReference type="EMBL" id="WOK95164.1"/>
    </source>
</evidence>
<accession>A0AAQ3JS09</accession>
<dbReference type="Pfam" id="PF04059">
    <property type="entry name" value="RRM_2"/>
    <property type="match status" value="1"/>
</dbReference>
<proteinExistence type="predicted"/>
<reference evidence="3 4" key="1">
    <citation type="submission" date="2023-10" db="EMBL/GenBank/DDBJ databases">
        <title>Chromosome-scale genome assembly provides insights into flower coloration mechanisms of Canna indica.</title>
        <authorList>
            <person name="Li C."/>
        </authorList>
    </citation>
    <scope>NUCLEOTIDE SEQUENCE [LARGE SCALE GENOMIC DNA]</scope>
    <source>
        <tissue evidence="3">Flower</tissue>
    </source>
</reference>
<feature type="region of interest" description="Disordered" evidence="1">
    <location>
        <begin position="80"/>
        <end position="104"/>
    </location>
</feature>
<evidence type="ECO:0000256" key="1">
    <source>
        <dbReference type="SAM" id="MobiDB-lite"/>
    </source>
</evidence>
<dbReference type="AlphaFoldDB" id="A0AAQ3JS09"/>